<evidence type="ECO:0000256" key="2">
    <source>
        <dbReference type="ARBA" id="ARBA00022771"/>
    </source>
</evidence>
<dbReference type="InterPro" id="IPR003656">
    <property type="entry name" value="Znf_BED"/>
</dbReference>
<dbReference type="EMBL" id="JAOPHQ010003140">
    <property type="protein sequence ID" value="KAK0144361.1"/>
    <property type="molecule type" value="Genomic_DNA"/>
</dbReference>
<evidence type="ECO:0000256" key="1">
    <source>
        <dbReference type="ARBA" id="ARBA00022723"/>
    </source>
</evidence>
<keyword evidence="1" id="KW-0479">Metal-binding</keyword>
<dbReference type="Pfam" id="PF02892">
    <property type="entry name" value="zf-BED"/>
    <property type="match status" value="1"/>
</dbReference>
<keyword evidence="8" id="KW-1185">Reference proteome</keyword>
<proteinExistence type="predicted"/>
<comment type="caution">
    <text evidence="7">The sequence shown here is derived from an EMBL/GenBank/DDBJ whole genome shotgun (WGS) entry which is preliminary data.</text>
</comment>
<dbReference type="SUPFAM" id="SSF140996">
    <property type="entry name" value="Hermes dimerisation domain"/>
    <property type="match status" value="1"/>
</dbReference>
<keyword evidence="3" id="KW-0862">Zinc</keyword>
<dbReference type="AlphaFoldDB" id="A0AA47NZ71"/>
<dbReference type="InterPro" id="IPR052035">
    <property type="entry name" value="ZnF_BED_domain_contain"/>
</dbReference>
<accession>A0AA47NZ71</accession>
<evidence type="ECO:0000256" key="5">
    <source>
        <dbReference type="ARBA" id="ARBA00023163"/>
    </source>
</evidence>
<dbReference type="PANTHER" id="PTHR46481:SF4">
    <property type="entry name" value="ZINC FINGER BED DOMAIN-CONTAINING PROTEIN 4"/>
    <property type="match status" value="1"/>
</dbReference>
<dbReference type="SUPFAM" id="SSF57667">
    <property type="entry name" value="beta-beta-alpha zinc fingers"/>
    <property type="match status" value="1"/>
</dbReference>
<name>A0AA47NZ71_MERPO</name>
<dbReference type="InterPro" id="IPR036236">
    <property type="entry name" value="Znf_C2H2_sf"/>
</dbReference>
<dbReference type="GO" id="GO:0003677">
    <property type="term" value="F:DNA binding"/>
    <property type="evidence" value="ECO:0007669"/>
    <property type="project" value="InterPro"/>
</dbReference>
<dbReference type="SUPFAM" id="SSF53098">
    <property type="entry name" value="Ribonuclease H-like"/>
    <property type="match status" value="1"/>
</dbReference>
<evidence type="ECO:0000256" key="3">
    <source>
        <dbReference type="ARBA" id="ARBA00022833"/>
    </source>
</evidence>
<evidence type="ECO:0000313" key="7">
    <source>
        <dbReference type="EMBL" id="KAK0144361.1"/>
    </source>
</evidence>
<dbReference type="PANTHER" id="PTHR46481">
    <property type="entry name" value="ZINC FINGER BED DOMAIN-CONTAINING PROTEIN 4"/>
    <property type="match status" value="1"/>
</dbReference>
<evidence type="ECO:0000313" key="8">
    <source>
        <dbReference type="Proteomes" id="UP001174136"/>
    </source>
</evidence>
<sequence length="582" mass="64840">MASGGTEELERPVSFKSPVWEHFGFPVKVNDEGKRLVDKTVTVCRHCGTRKPYNSGNTSAMATHLQRHHPGVSLTGVKPKAAQQPLITAAFKQPLPAQSDRAKAITKAIGVFMGADMRPYSVVENNGFKYMLNVLEPRYDIPSRTHFSEKIVPDLYEQEKKKVVDELSVAPSVALTTDGWTSRGTVSYVTITAHFITANWEMRSPVLQTRPLYESHTGSHLAQVLTQAVEEWKIKRPTTNIPVTTDNAKNQINAVNEAGLGPQIGGISVNRMDRLLGRIRKVVSYFHRSTTAAHVLKTRQEMLKLPTHKLINDVPTRWNSTYDMLERYLEQQAAIYSALTDKTLKKNVKDIITLSDDDVRVAEEVLQVLKPLKTVTSLLSTETSPSVSMILPLKTRILQSMTPSVEDSTITQDVKTAIREDLKPRYTSPPPTLQDYLHRSTALDPRFKSLSHIDPDLRQRTYSDLTTEIVSSLATEDCDEGQAAESTGANLDTSPPQKAELFGETFASKDMDSKTPADIIKEEVAFYLAASGIAVDGDPLTWWKSKYGKMLSRCARLRTVPSESVLNSRGHSDCKEVHTLPR</sequence>
<dbReference type="GO" id="GO:0008270">
    <property type="term" value="F:zinc ion binding"/>
    <property type="evidence" value="ECO:0007669"/>
    <property type="project" value="UniProtKB-KW"/>
</dbReference>
<organism evidence="7 8">
    <name type="scientific">Merluccius polli</name>
    <name type="common">Benguela hake</name>
    <name type="synonym">Merluccius cadenati</name>
    <dbReference type="NCBI Taxonomy" id="89951"/>
    <lineage>
        <taxon>Eukaryota</taxon>
        <taxon>Metazoa</taxon>
        <taxon>Chordata</taxon>
        <taxon>Craniata</taxon>
        <taxon>Vertebrata</taxon>
        <taxon>Euteleostomi</taxon>
        <taxon>Actinopterygii</taxon>
        <taxon>Neopterygii</taxon>
        <taxon>Teleostei</taxon>
        <taxon>Neoteleostei</taxon>
        <taxon>Acanthomorphata</taxon>
        <taxon>Zeiogadaria</taxon>
        <taxon>Gadariae</taxon>
        <taxon>Gadiformes</taxon>
        <taxon>Gadoidei</taxon>
        <taxon>Merlucciidae</taxon>
        <taxon>Merluccius</taxon>
    </lineage>
</organism>
<reference evidence="7" key="1">
    <citation type="journal article" date="2023" name="Front. Mar. Sci.">
        <title>A new Merluccius polli reference genome to investigate the effects of global change in West African waters.</title>
        <authorList>
            <person name="Mateo J.L."/>
            <person name="Blanco-Fernandez C."/>
            <person name="Garcia-Vazquez E."/>
            <person name="Machado-Schiaffino G."/>
        </authorList>
    </citation>
    <scope>NUCLEOTIDE SEQUENCE</scope>
    <source>
        <strain evidence="7">C29</strain>
        <tissue evidence="7">Fin</tissue>
    </source>
</reference>
<protein>
    <submittedName>
        <fullName evidence="7">Zinc finger BED domain-containing protein 1</fullName>
    </submittedName>
</protein>
<gene>
    <name evidence="7" type="primary">ZBED1_60</name>
    <name evidence="7" type="ORF">N1851_017287</name>
</gene>
<feature type="domain" description="BED-type" evidence="6">
    <location>
        <begin position="17"/>
        <end position="70"/>
    </location>
</feature>
<keyword evidence="4" id="KW-0805">Transcription regulation</keyword>
<dbReference type="Proteomes" id="UP001174136">
    <property type="component" value="Unassembled WGS sequence"/>
</dbReference>
<dbReference type="SMART" id="SM00614">
    <property type="entry name" value="ZnF_BED"/>
    <property type="match status" value="1"/>
</dbReference>
<evidence type="ECO:0000256" key="4">
    <source>
        <dbReference type="ARBA" id="ARBA00023015"/>
    </source>
</evidence>
<evidence type="ECO:0000259" key="6">
    <source>
        <dbReference type="Pfam" id="PF02892"/>
    </source>
</evidence>
<keyword evidence="2" id="KW-0863">Zinc-finger</keyword>
<keyword evidence="5" id="KW-0804">Transcription</keyword>
<dbReference type="InterPro" id="IPR012337">
    <property type="entry name" value="RNaseH-like_sf"/>
</dbReference>